<organism evidence="7 8">
    <name type="scientific">Phaseolus vulgaris</name>
    <name type="common">Kidney bean</name>
    <name type="synonym">French bean</name>
    <dbReference type="NCBI Taxonomy" id="3885"/>
    <lineage>
        <taxon>Eukaryota</taxon>
        <taxon>Viridiplantae</taxon>
        <taxon>Streptophyta</taxon>
        <taxon>Embryophyta</taxon>
        <taxon>Tracheophyta</taxon>
        <taxon>Spermatophyta</taxon>
        <taxon>Magnoliopsida</taxon>
        <taxon>eudicotyledons</taxon>
        <taxon>Gunneridae</taxon>
        <taxon>Pentapetalae</taxon>
        <taxon>rosids</taxon>
        <taxon>fabids</taxon>
        <taxon>Fabales</taxon>
        <taxon>Fabaceae</taxon>
        <taxon>Papilionoideae</taxon>
        <taxon>50 kb inversion clade</taxon>
        <taxon>NPAAA clade</taxon>
        <taxon>indigoferoid/millettioid clade</taxon>
        <taxon>Phaseoleae</taxon>
        <taxon>Phaseolus</taxon>
    </lineage>
</organism>
<accession>V7C0I8</accession>
<proteinExistence type="inferred from homology"/>
<dbReference type="EMBL" id="CM002291">
    <property type="protein sequence ID" value="ESW22893.1"/>
    <property type="molecule type" value="Genomic_DNA"/>
</dbReference>
<sequence>MVLSSKITLVFCLLLTIFLGVQLKCGESIAPLFPPKVTVVITNSLFNGILALHCKSKDNDLGVQHLNVEQSYSFSFFPNYFIPSTLFFCQFVW</sequence>
<gene>
    <name evidence="7" type="ORF">PHAVU_004G003700g</name>
</gene>
<evidence type="ECO:0000313" key="7">
    <source>
        <dbReference type="EMBL" id="ESW22893.1"/>
    </source>
</evidence>
<comment type="subcellular location">
    <subcellularLocation>
        <location evidence="1 6">Secreted</location>
    </subcellularLocation>
</comment>
<evidence type="ECO:0000256" key="6">
    <source>
        <dbReference type="RuleBase" id="RU367044"/>
    </source>
</evidence>
<evidence type="ECO:0000313" key="8">
    <source>
        <dbReference type="Proteomes" id="UP000000226"/>
    </source>
</evidence>
<keyword evidence="8" id="KW-1185">Reference proteome</keyword>
<dbReference type="InterPro" id="IPR010264">
    <property type="entry name" value="Self-incomp_S1"/>
</dbReference>
<name>V7C0I8_PHAVU</name>
<evidence type="ECO:0000256" key="3">
    <source>
        <dbReference type="ARBA" id="ARBA00022471"/>
    </source>
</evidence>
<dbReference type="GO" id="GO:0005576">
    <property type="term" value="C:extracellular region"/>
    <property type="evidence" value="ECO:0007669"/>
    <property type="project" value="UniProtKB-SubCell"/>
</dbReference>
<evidence type="ECO:0000256" key="2">
    <source>
        <dbReference type="ARBA" id="ARBA00005581"/>
    </source>
</evidence>
<dbReference type="OMA" id="NGCLLMQ"/>
<dbReference type="eggNOG" id="ENOG502R744">
    <property type="taxonomic scope" value="Eukaryota"/>
</dbReference>
<feature type="non-terminal residue" evidence="7">
    <location>
        <position position="93"/>
    </location>
</feature>
<keyword evidence="4 6" id="KW-0964">Secreted</keyword>
<dbReference type="PANTHER" id="PTHR31232">
    <property type="match status" value="1"/>
</dbReference>
<feature type="signal peptide" evidence="6">
    <location>
        <begin position="1"/>
        <end position="26"/>
    </location>
</feature>
<dbReference type="Proteomes" id="UP000000226">
    <property type="component" value="Chromosome 4"/>
</dbReference>
<reference evidence="8" key="1">
    <citation type="journal article" date="2014" name="Nat. Genet.">
        <title>A reference genome for common bean and genome-wide analysis of dual domestications.</title>
        <authorList>
            <person name="Schmutz J."/>
            <person name="McClean P.E."/>
            <person name="Mamidi S."/>
            <person name="Wu G.A."/>
            <person name="Cannon S.B."/>
            <person name="Grimwood J."/>
            <person name="Jenkins J."/>
            <person name="Shu S."/>
            <person name="Song Q."/>
            <person name="Chavarro C."/>
            <person name="Torres-Torres M."/>
            <person name="Geffroy V."/>
            <person name="Moghaddam S.M."/>
            <person name="Gao D."/>
            <person name="Abernathy B."/>
            <person name="Barry K."/>
            <person name="Blair M."/>
            <person name="Brick M.A."/>
            <person name="Chovatia M."/>
            <person name="Gepts P."/>
            <person name="Goodstein D.M."/>
            <person name="Gonzales M."/>
            <person name="Hellsten U."/>
            <person name="Hyten D.L."/>
            <person name="Jia G."/>
            <person name="Kelly J.D."/>
            <person name="Kudrna D."/>
            <person name="Lee R."/>
            <person name="Richard M.M."/>
            <person name="Miklas P.N."/>
            <person name="Osorno J.M."/>
            <person name="Rodrigues J."/>
            <person name="Thareau V."/>
            <person name="Urrea C.A."/>
            <person name="Wang M."/>
            <person name="Yu Y."/>
            <person name="Zhang M."/>
            <person name="Wing R.A."/>
            <person name="Cregan P.B."/>
            <person name="Rokhsar D.S."/>
            <person name="Jackson S.A."/>
        </authorList>
    </citation>
    <scope>NUCLEOTIDE SEQUENCE [LARGE SCALE GENOMIC DNA]</scope>
    <source>
        <strain evidence="8">cv. G19833</strain>
    </source>
</reference>
<feature type="chain" id="PRO_5025091750" description="S-protein homolog" evidence="6">
    <location>
        <begin position="27"/>
        <end position="93"/>
    </location>
</feature>
<dbReference type="GO" id="GO:0060320">
    <property type="term" value="P:rejection of self pollen"/>
    <property type="evidence" value="ECO:0007669"/>
    <property type="project" value="UniProtKB-KW"/>
</dbReference>
<comment type="similarity">
    <text evidence="2 6">Belongs to the plant self-incompatibility (S1) protein family.</text>
</comment>
<dbReference type="PANTHER" id="PTHR31232:SF43">
    <property type="entry name" value="S-PROTEIN HOMOLOG 29-RELATED"/>
    <property type="match status" value="1"/>
</dbReference>
<keyword evidence="3 6" id="KW-0713">Self-incompatibility</keyword>
<protein>
    <recommendedName>
        <fullName evidence="6">S-protein homolog</fullName>
    </recommendedName>
</protein>
<dbReference type="AlphaFoldDB" id="V7C0I8"/>
<dbReference type="OrthoDB" id="1435576at2759"/>
<evidence type="ECO:0000256" key="1">
    <source>
        <dbReference type="ARBA" id="ARBA00004613"/>
    </source>
</evidence>
<keyword evidence="5 6" id="KW-0732">Signal</keyword>
<dbReference type="SMR" id="V7C0I8"/>
<evidence type="ECO:0000256" key="5">
    <source>
        <dbReference type="ARBA" id="ARBA00022729"/>
    </source>
</evidence>
<evidence type="ECO:0000256" key="4">
    <source>
        <dbReference type="ARBA" id="ARBA00022525"/>
    </source>
</evidence>
<dbReference type="Gramene" id="ESW22893">
    <property type="protein sequence ID" value="ESW22893"/>
    <property type="gene ID" value="PHAVU_004G003700g"/>
</dbReference>
<dbReference type="Pfam" id="PF05938">
    <property type="entry name" value="Self-incomp_S1"/>
    <property type="match status" value="1"/>
</dbReference>